<feature type="compositionally biased region" description="Polar residues" evidence="1">
    <location>
        <begin position="10"/>
        <end position="20"/>
    </location>
</feature>
<feature type="region of interest" description="Disordered" evidence="1">
    <location>
        <begin position="1"/>
        <end position="39"/>
    </location>
</feature>
<dbReference type="AlphaFoldDB" id="A0A0J1E798"/>
<evidence type="ECO:0000256" key="1">
    <source>
        <dbReference type="SAM" id="MobiDB-lite"/>
    </source>
</evidence>
<evidence type="ECO:0000313" key="2">
    <source>
        <dbReference type="EMBL" id="KLU01334.1"/>
    </source>
</evidence>
<name>A0A0J1E798_RHOIS</name>
<gene>
    <name evidence="2" type="ORF">RISK_006490</name>
</gene>
<dbReference type="Proteomes" id="UP000036367">
    <property type="component" value="Unassembled WGS sequence"/>
</dbReference>
<comment type="caution">
    <text evidence="2">The sequence shown here is derived from an EMBL/GenBank/DDBJ whole genome shotgun (WGS) entry which is preliminary data.</text>
</comment>
<reference evidence="2" key="1">
    <citation type="submission" date="2015-05" db="EMBL/GenBank/DDBJ databases">
        <title>Permanent draft genome of Rhodopirellula islandicus K833.</title>
        <authorList>
            <person name="Kizina J."/>
            <person name="Richter M."/>
            <person name="Glockner F.O."/>
            <person name="Harder J."/>
        </authorList>
    </citation>
    <scope>NUCLEOTIDE SEQUENCE [LARGE SCALE GENOMIC DNA]</scope>
    <source>
        <strain evidence="2">K833</strain>
    </source>
</reference>
<dbReference type="PATRIC" id="fig|595434.4.peg.6173"/>
<accession>A0A0J1E798</accession>
<protein>
    <submittedName>
        <fullName evidence="2">Uncharacterized protein</fullName>
    </submittedName>
</protein>
<evidence type="ECO:0000313" key="3">
    <source>
        <dbReference type="Proteomes" id="UP000036367"/>
    </source>
</evidence>
<proteinExistence type="predicted"/>
<dbReference type="EMBL" id="LECT01000054">
    <property type="protein sequence ID" value="KLU01334.1"/>
    <property type="molecule type" value="Genomic_DNA"/>
</dbReference>
<dbReference type="STRING" id="595434.RISK_006490"/>
<keyword evidence="3" id="KW-1185">Reference proteome</keyword>
<organism evidence="2 3">
    <name type="scientific">Rhodopirellula islandica</name>
    <dbReference type="NCBI Taxonomy" id="595434"/>
    <lineage>
        <taxon>Bacteria</taxon>
        <taxon>Pseudomonadati</taxon>
        <taxon>Planctomycetota</taxon>
        <taxon>Planctomycetia</taxon>
        <taxon>Pirellulales</taxon>
        <taxon>Pirellulaceae</taxon>
        <taxon>Rhodopirellula</taxon>
    </lineage>
</organism>
<sequence length="39" mass="4370">MLMRGRNLRTPETQPPQRLNSPAIAPVVSGNHGERQMTQ</sequence>